<feature type="region of interest" description="Disordered" evidence="1">
    <location>
        <begin position="134"/>
        <end position="154"/>
    </location>
</feature>
<accession>A0A972GSQ1</accession>
<name>A0A972GSQ1_9BACL</name>
<sequence>MTRKKQQSQTITRPFSHVHTTLTALGFTQTTIKNGSNYELTFRDPMTTGQYTYSIPTLTADNGMTAVHLHEASFKDKGDIPSTATDIASKIVTEIGQYLSSHEPKQVSIPIEVAQNGRMASNNTAELKRLGKEMSSMPTNSQVMENGMVPDPIQ</sequence>
<dbReference type="EMBL" id="WHOD01000009">
    <property type="protein sequence ID" value="NOU92055.1"/>
    <property type="molecule type" value="Genomic_DNA"/>
</dbReference>
<proteinExistence type="predicted"/>
<keyword evidence="3" id="KW-1185">Reference proteome</keyword>
<evidence type="ECO:0000313" key="2">
    <source>
        <dbReference type="EMBL" id="NOU92055.1"/>
    </source>
</evidence>
<reference evidence="2" key="1">
    <citation type="submission" date="2019-10" db="EMBL/GenBank/DDBJ databases">
        <title>Description of Paenibacillus glebae sp. nov.</title>
        <authorList>
            <person name="Carlier A."/>
            <person name="Qi S."/>
        </authorList>
    </citation>
    <scope>NUCLEOTIDE SEQUENCE</scope>
    <source>
        <strain evidence="2">LMG 31456</strain>
    </source>
</reference>
<dbReference type="RefSeq" id="WP_171650230.1">
    <property type="nucleotide sequence ID" value="NZ_WHOD01000009.1"/>
</dbReference>
<evidence type="ECO:0000313" key="3">
    <source>
        <dbReference type="Proteomes" id="UP000641588"/>
    </source>
</evidence>
<protein>
    <submittedName>
        <fullName evidence="2">Uncharacterized protein</fullName>
    </submittedName>
</protein>
<organism evidence="2 3">
    <name type="scientific">Paenibacillus foliorum</name>
    <dbReference type="NCBI Taxonomy" id="2654974"/>
    <lineage>
        <taxon>Bacteria</taxon>
        <taxon>Bacillati</taxon>
        <taxon>Bacillota</taxon>
        <taxon>Bacilli</taxon>
        <taxon>Bacillales</taxon>
        <taxon>Paenibacillaceae</taxon>
        <taxon>Paenibacillus</taxon>
    </lineage>
</organism>
<evidence type="ECO:0000256" key="1">
    <source>
        <dbReference type="SAM" id="MobiDB-lite"/>
    </source>
</evidence>
<comment type="caution">
    <text evidence="2">The sequence shown here is derived from an EMBL/GenBank/DDBJ whole genome shotgun (WGS) entry which is preliminary data.</text>
</comment>
<gene>
    <name evidence="2" type="ORF">GC093_02235</name>
</gene>
<dbReference type="AlphaFoldDB" id="A0A972GSQ1"/>
<dbReference type="Proteomes" id="UP000641588">
    <property type="component" value="Unassembled WGS sequence"/>
</dbReference>